<evidence type="ECO:0000313" key="7">
    <source>
        <dbReference type="Proteomes" id="UP000198552"/>
    </source>
</evidence>
<evidence type="ECO:0000259" key="5">
    <source>
        <dbReference type="PROSITE" id="PS51063"/>
    </source>
</evidence>
<evidence type="ECO:0000313" key="6">
    <source>
        <dbReference type="EMBL" id="SDM30328.1"/>
    </source>
</evidence>
<dbReference type="Gene3D" id="2.60.120.10">
    <property type="entry name" value="Jelly Rolls"/>
    <property type="match status" value="1"/>
</dbReference>
<keyword evidence="6" id="KW-0418">Kinase</keyword>
<feature type="domain" description="Cyclic nucleotide-binding" evidence="4">
    <location>
        <begin position="13"/>
        <end position="133"/>
    </location>
</feature>
<dbReference type="Pfam" id="PF00027">
    <property type="entry name" value="cNMP_binding"/>
    <property type="match status" value="1"/>
</dbReference>
<dbReference type="GO" id="GO:0003700">
    <property type="term" value="F:DNA-binding transcription factor activity"/>
    <property type="evidence" value="ECO:0007669"/>
    <property type="project" value="TreeGrafter"/>
</dbReference>
<dbReference type="STRING" id="1527607.SAMN05428957_10498"/>
<dbReference type="AlphaFoldDB" id="A0A1G9S438"/>
<dbReference type="RefSeq" id="WP_091568803.1">
    <property type="nucleotide sequence ID" value="NZ_FNHP01000004.1"/>
</dbReference>
<accession>A0A1G9S438</accession>
<dbReference type="GO" id="GO:0016301">
    <property type="term" value="F:kinase activity"/>
    <property type="evidence" value="ECO:0007669"/>
    <property type="project" value="UniProtKB-KW"/>
</dbReference>
<dbReference type="EMBL" id="FNHP01000004">
    <property type="protein sequence ID" value="SDM30328.1"/>
    <property type="molecule type" value="Genomic_DNA"/>
</dbReference>
<sequence>MPVSVQLLHQFTLLRPLPQELLAPLSARMGLREFARRAVVVSKDSAAQELGFLVEGRLQGVDFTVDGRSVGLYFVEPGDYFGELSLVDGKPPSEHVVAAAKSTVAFLDGAAARELILTHPPLAQEVMTRLAARVRAGAAQRTLLSLPNPFQRLCVLLLQLPQRNVQGHLEVDQAPTHQEMAIMINASRETVTRAFQVLFTHKVLVREGNALRLLQPDRLRDIAEGRADPPRA</sequence>
<reference evidence="7" key="1">
    <citation type="submission" date="2016-10" db="EMBL/GenBank/DDBJ databases">
        <authorList>
            <person name="Varghese N."/>
            <person name="Submissions S."/>
        </authorList>
    </citation>
    <scope>NUCLEOTIDE SEQUENCE [LARGE SCALE GENOMIC DNA]</scope>
    <source>
        <strain evidence="7">EPL6</strain>
    </source>
</reference>
<evidence type="ECO:0000256" key="1">
    <source>
        <dbReference type="ARBA" id="ARBA00023015"/>
    </source>
</evidence>
<name>A0A1G9S438_9BURK</name>
<gene>
    <name evidence="6" type="ORF">SAMN05428957_10498</name>
</gene>
<dbReference type="InterPro" id="IPR018490">
    <property type="entry name" value="cNMP-bd_dom_sf"/>
</dbReference>
<evidence type="ECO:0000256" key="2">
    <source>
        <dbReference type="ARBA" id="ARBA00023125"/>
    </source>
</evidence>
<organism evidence="6 7">
    <name type="scientific">Oryzisolibacter propanilivorax</name>
    <dbReference type="NCBI Taxonomy" id="1527607"/>
    <lineage>
        <taxon>Bacteria</taxon>
        <taxon>Pseudomonadati</taxon>
        <taxon>Pseudomonadota</taxon>
        <taxon>Betaproteobacteria</taxon>
        <taxon>Burkholderiales</taxon>
        <taxon>Comamonadaceae</taxon>
        <taxon>Oryzisolibacter</taxon>
    </lineage>
</organism>
<dbReference type="GO" id="GO:0005829">
    <property type="term" value="C:cytosol"/>
    <property type="evidence" value="ECO:0007669"/>
    <property type="project" value="TreeGrafter"/>
</dbReference>
<dbReference type="Pfam" id="PF13545">
    <property type="entry name" value="HTH_Crp_2"/>
    <property type="match status" value="1"/>
</dbReference>
<dbReference type="CDD" id="cd00038">
    <property type="entry name" value="CAP_ED"/>
    <property type="match status" value="1"/>
</dbReference>
<dbReference type="SUPFAM" id="SSF46785">
    <property type="entry name" value="Winged helix' DNA-binding domain"/>
    <property type="match status" value="1"/>
</dbReference>
<dbReference type="SMART" id="SM00100">
    <property type="entry name" value="cNMP"/>
    <property type="match status" value="1"/>
</dbReference>
<dbReference type="GO" id="GO:0003677">
    <property type="term" value="F:DNA binding"/>
    <property type="evidence" value="ECO:0007669"/>
    <property type="project" value="UniProtKB-KW"/>
</dbReference>
<proteinExistence type="predicted"/>
<dbReference type="InterPro" id="IPR036388">
    <property type="entry name" value="WH-like_DNA-bd_sf"/>
</dbReference>
<keyword evidence="3" id="KW-0804">Transcription</keyword>
<dbReference type="Proteomes" id="UP000198552">
    <property type="component" value="Unassembled WGS sequence"/>
</dbReference>
<keyword evidence="6" id="KW-0808">Transferase</keyword>
<dbReference type="InterPro" id="IPR000595">
    <property type="entry name" value="cNMP-bd_dom"/>
</dbReference>
<dbReference type="Gene3D" id="1.10.10.10">
    <property type="entry name" value="Winged helix-like DNA-binding domain superfamily/Winged helix DNA-binding domain"/>
    <property type="match status" value="1"/>
</dbReference>
<keyword evidence="1" id="KW-0805">Transcription regulation</keyword>
<dbReference type="PANTHER" id="PTHR24567:SF68">
    <property type="entry name" value="DNA-BINDING TRANSCRIPTIONAL DUAL REGULATOR CRP"/>
    <property type="match status" value="1"/>
</dbReference>
<dbReference type="InterPro" id="IPR014710">
    <property type="entry name" value="RmlC-like_jellyroll"/>
</dbReference>
<dbReference type="PROSITE" id="PS51063">
    <property type="entry name" value="HTH_CRP_2"/>
    <property type="match status" value="1"/>
</dbReference>
<dbReference type="PANTHER" id="PTHR24567">
    <property type="entry name" value="CRP FAMILY TRANSCRIPTIONAL REGULATORY PROTEIN"/>
    <property type="match status" value="1"/>
</dbReference>
<dbReference type="InterPro" id="IPR036390">
    <property type="entry name" value="WH_DNA-bd_sf"/>
</dbReference>
<dbReference type="InterPro" id="IPR050397">
    <property type="entry name" value="Env_Response_Regulators"/>
</dbReference>
<dbReference type="PROSITE" id="PS50042">
    <property type="entry name" value="CNMP_BINDING_3"/>
    <property type="match status" value="1"/>
</dbReference>
<dbReference type="SUPFAM" id="SSF51206">
    <property type="entry name" value="cAMP-binding domain-like"/>
    <property type="match status" value="1"/>
</dbReference>
<protein>
    <submittedName>
        <fullName evidence="6">cAMP-binding domain of CRP or a regulatory subunit of cAMP-dependent protein kinases</fullName>
    </submittedName>
</protein>
<keyword evidence="2" id="KW-0238">DNA-binding</keyword>
<dbReference type="InterPro" id="IPR012318">
    <property type="entry name" value="HTH_CRP"/>
</dbReference>
<keyword evidence="7" id="KW-1185">Reference proteome</keyword>
<evidence type="ECO:0000259" key="4">
    <source>
        <dbReference type="PROSITE" id="PS50042"/>
    </source>
</evidence>
<feature type="domain" description="HTH crp-type" evidence="5">
    <location>
        <begin position="147"/>
        <end position="217"/>
    </location>
</feature>
<dbReference type="OrthoDB" id="8565101at2"/>
<evidence type="ECO:0000256" key="3">
    <source>
        <dbReference type="ARBA" id="ARBA00023163"/>
    </source>
</evidence>